<keyword evidence="9" id="KW-1185">Reference proteome</keyword>
<dbReference type="AlphaFoldDB" id="A0A0C3CWB6"/>
<evidence type="ECO:0000256" key="4">
    <source>
        <dbReference type="ARBA" id="ARBA00023136"/>
    </source>
</evidence>
<comment type="subcellular location">
    <subcellularLocation>
        <location evidence="1">Membrane</location>
        <topology evidence="1">Multi-pass membrane protein</topology>
    </subcellularLocation>
</comment>
<feature type="transmembrane region" description="Helical" evidence="6">
    <location>
        <begin position="164"/>
        <end position="188"/>
    </location>
</feature>
<keyword evidence="2 6" id="KW-0812">Transmembrane</keyword>
<feature type="transmembrane region" description="Helical" evidence="6">
    <location>
        <begin position="338"/>
        <end position="357"/>
    </location>
</feature>
<dbReference type="Pfam" id="PF00892">
    <property type="entry name" value="EamA"/>
    <property type="match status" value="1"/>
</dbReference>
<dbReference type="Proteomes" id="UP000053424">
    <property type="component" value="Unassembled WGS sequence"/>
</dbReference>
<evidence type="ECO:0000259" key="7">
    <source>
        <dbReference type="Pfam" id="PF00892"/>
    </source>
</evidence>
<dbReference type="STRING" id="686832.A0A0C3CWB6"/>
<feature type="domain" description="EamA" evidence="7">
    <location>
        <begin position="132"/>
        <end position="212"/>
    </location>
</feature>
<feature type="compositionally biased region" description="Polar residues" evidence="5">
    <location>
        <begin position="1"/>
        <end position="10"/>
    </location>
</feature>
<feature type="transmembrane region" description="Helical" evidence="6">
    <location>
        <begin position="30"/>
        <end position="51"/>
    </location>
</feature>
<feature type="compositionally biased region" description="Basic and acidic residues" evidence="5">
    <location>
        <begin position="11"/>
        <end position="25"/>
    </location>
</feature>
<dbReference type="EMBL" id="KN831769">
    <property type="protein sequence ID" value="KIM48106.1"/>
    <property type="molecule type" value="Genomic_DNA"/>
</dbReference>
<dbReference type="SUPFAM" id="SSF103481">
    <property type="entry name" value="Multidrug resistance efflux transporter EmrE"/>
    <property type="match status" value="1"/>
</dbReference>
<keyword evidence="4 6" id="KW-0472">Membrane</keyword>
<feature type="transmembrane region" description="Helical" evidence="6">
    <location>
        <begin position="140"/>
        <end position="158"/>
    </location>
</feature>
<sequence length="406" mass="44832">MESFSSSIQRSDQHSPDDKQNDESRPRRKAYAVGIGLLLVVVLLWTSSNFLTQDLYEGGYNKPFLVTYMNTSSFSLYLIPVLIRRWYRNQNAQTKPLQLSGAEYQPLAINEENSNERGSIPEIPSVRGLQDSSPLNKKQTAELAFAFCFIWFIANWSVNASLAYTSVASATILSSTSGFFTLAIGRLFRVEKMTLLKIGAVCTSFLGVIIVALSDSESKQPAGPASHPKPQWARVDSRATLGDILALISALFYAMYVIILKVRIRSESRIDMQLFFGFVGLFNILTCWPLGLVLHLARVEVFELPPSRKAMTAVFVNMAITLSSDYLYVLAMLKTTPLVVTIGLSLTIPLAVVGDFFRRRPAHGEVIAGAALVLLSFVAVGLDDSTEQAEDTPTISYACQSRTPET</sequence>
<feature type="transmembrane region" description="Helical" evidence="6">
    <location>
        <begin position="63"/>
        <end position="83"/>
    </location>
</feature>
<dbReference type="PANTHER" id="PTHR23051:SF0">
    <property type="entry name" value="SOLUTE CARRIER FAMILY 35 MEMBER F5"/>
    <property type="match status" value="1"/>
</dbReference>
<dbReference type="PANTHER" id="PTHR23051">
    <property type="entry name" value="SOLUTE CARRIER FAMILY 35, MEMBER F5"/>
    <property type="match status" value="1"/>
</dbReference>
<accession>A0A0C3CWB6</accession>
<organism evidence="8 9">
    <name type="scientific">Hebeloma cylindrosporum</name>
    <dbReference type="NCBI Taxonomy" id="76867"/>
    <lineage>
        <taxon>Eukaryota</taxon>
        <taxon>Fungi</taxon>
        <taxon>Dikarya</taxon>
        <taxon>Basidiomycota</taxon>
        <taxon>Agaricomycotina</taxon>
        <taxon>Agaricomycetes</taxon>
        <taxon>Agaricomycetidae</taxon>
        <taxon>Agaricales</taxon>
        <taxon>Agaricineae</taxon>
        <taxon>Hymenogastraceae</taxon>
        <taxon>Hebeloma</taxon>
    </lineage>
</organism>
<evidence type="ECO:0000256" key="2">
    <source>
        <dbReference type="ARBA" id="ARBA00022692"/>
    </source>
</evidence>
<reference evidence="8 9" key="1">
    <citation type="submission" date="2014-04" db="EMBL/GenBank/DDBJ databases">
        <authorList>
            <consortium name="DOE Joint Genome Institute"/>
            <person name="Kuo A."/>
            <person name="Gay G."/>
            <person name="Dore J."/>
            <person name="Kohler A."/>
            <person name="Nagy L.G."/>
            <person name="Floudas D."/>
            <person name="Copeland A."/>
            <person name="Barry K.W."/>
            <person name="Cichocki N."/>
            <person name="Veneault-Fourrey C."/>
            <person name="LaButti K."/>
            <person name="Lindquist E.A."/>
            <person name="Lipzen A."/>
            <person name="Lundell T."/>
            <person name="Morin E."/>
            <person name="Murat C."/>
            <person name="Sun H."/>
            <person name="Tunlid A."/>
            <person name="Henrissat B."/>
            <person name="Grigoriev I.V."/>
            <person name="Hibbett D.S."/>
            <person name="Martin F."/>
            <person name="Nordberg H.P."/>
            <person name="Cantor M.N."/>
            <person name="Hua S.X."/>
        </authorList>
    </citation>
    <scope>NUCLEOTIDE SEQUENCE [LARGE SCALE GENOMIC DNA]</scope>
    <source>
        <strain evidence="9">h7</strain>
    </source>
</reference>
<dbReference type="OrthoDB" id="1436450at2759"/>
<reference evidence="9" key="2">
    <citation type="submission" date="2015-01" db="EMBL/GenBank/DDBJ databases">
        <title>Evolutionary Origins and Diversification of the Mycorrhizal Mutualists.</title>
        <authorList>
            <consortium name="DOE Joint Genome Institute"/>
            <consortium name="Mycorrhizal Genomics Consortium"/>
            <person name="Kohler A."/>
            <person name="Kuo A."/>
            <person name="Nagy L.G."/>
            <person name="Floudas D."/>
            <person name="Copeland A."/>
            <person name="Barry K.W."/>
            <person name="Cichocki N."/>
            <person name="Veneault-Fourrey C."/>
            <person name="LaButti K."/>
            <person name="Lindquist E.A."/>
            <person name="Lipzen A."/>
            <person name="Lundell T."/>
            <person name="Morin E."/>
            <person name="Murat C."/>
            <person name="Riley R."/>
            <person name="Ohm R."/>
            <person name="Sun H."/>
            <person name="Tunlid A."/>
            <person name="Henrissat B."/>
            <person name="Grigoriev I.V."/>
            <person name="Hibbett D.S."/>
            <person name="Martin F."/>
        </authorList>
    </citation>
    <scope>NUCLEOTIDE SEQUENCE [LARGE SCALE GENOMIC DNA]</scope>
    <source>
        <strain evidence="9">h7</strain>
    </source>
</reference>
<evidence type="ECO:0000256" key="6">
    <source>
        <dbReference type="SAM" id="Phobius"/>
    </source>
</evidence>
<feature type="transmembrane region" description="Helical" evidence="6">
    <location>
        <begin position="310"/>
        <end position="331"/>
    </location>
</feature>
<dbReference type="GO" id="GO:0000329">
    <property type="term" value="C:fungal-type vacuole membrane"/>
    <property type="evidence" value="ECO:0007669"/>
    <property type="project" value="TreeGrafter"/>
</dbReference>
<name>A0A0C3CWB6_HEBCY</name>
<feature type="transmembrane region" description="Helical" evidence="6">
    <location>
        <begin position="195"/>
        <end position="214"/>
    </location>
</feature>
<dbReference type="InterPro" id="IPR000620">
    <property type="entry name" value="EamA_dom"/>
</dbReference>
<evidence type="ECO:0000256" key="3">
    <source>
        <dbReference type="ARBA" id="ARBA00022989"/>
    </source>
</evidence>
<proteinExistence type="predicted"/>
<evidence type="ECO:0000313" key="9">
    <source>
        <dbReference type="Proteomes" id="UP000053424"/>
    </source>
</evidence>
<feature type="region of interest" description="Disordered" evidence="5">
    <location>
        <begin position="113"/>
        <end position="132"/>
    </location>
</feature>
<evidence type="ECO:0000256" key="1">
    <source>
        <dbReference type="ARBA" id="ARBA00004141"/>
    </source>
</evidence>
<gene>
    <name evidence="8" type="ORF">M413DRAFT_439817</name>
</gene>
<evidence type="ECO:0000256" key="5">
    <source>
        <dbReference type="SAM" id="MobiDB-lite"/>
    </source>
</evidence>
<feature type="region of interest" description="Disordered" evidence="5">
    <location>
        <begin position="1"/>
        <end position="26"/>
    </location>
</feature>
<evidence type="ECO:0000313" key="8">
    <source>
        <dbReference type="EMBL" id="KIM48106.1"/>
    </source>
</evidence>
<keyword evidence="3 6" id="KW-1133">Transmembrane helix</keyword>
<feature type="transmembrane region" description="Helical" evidence="6">
    <location>
        <begin position="274"/>
        <end position="298"/>
    </location>
</feature>
<feature type="transmembrane region" description="Helical" evidence="6">
    <location>
        <begin position="363"/>
        <end position="382"/>
    </location>
</feature>
<feature type="transmembrane region" description="Helical" evidence="6">
    <location>
        <begin position="244"/>
        <end position="262"/>
    </location>
</feature>
<dbReference type="InterPro" id="IPR037185">
    <property type="entry name" value="EmrE-like"/>
</dbReference>
<dbReference type="HOGENOM" id="CLU_026578_1_0_1"/>
<protein>
    <recommendedName>
        <fullName evidence="7">EamA domain-containing protein</fullName>
    </recommendedName>
</protein>